<reference evidence="3 4" key="1">
    <citation type="submission" date="2024-03" db="EMBL/GenBank/DDBJ databases">
        <title>A high-quality draft genome sequence of Diaporthe vaccinii, a causative agent of upright dieback and viscid rot disease in cranberry plants.</title>
        <authorList>
            <person name="Sarrasin M."/>
            <person name="Lang B.F."/>
            <person name="Burger G."/>
        </authorList>
    </citation>
    <scope>NUCLEOTIDE SEQUENCE [LARGE SCALE GENOMIC DNA]</scope>
    <source>
        <strain evidence="3 4">IS7</strain>
    </source>
</reference>
<proteinExistence type="predicted"/>
<evidence type="ECO:0000256" key="1">
    <source>
        <dbReference type="ARBA" id="ARBA00011961"/>
    </source>
</evidence>
<dbReference type="PANTHER" id="PTHR12149:SF8">
    <property type="entry name" value="PROTEIN-RIBULOSAMINE 3-KINASE"/>
    <property type="match status" value="1"/>
</dbReference>
<dbReference type="Pfam" id="PF03881">
    <property type="entry name" value="Fructosamin_kin"/>
    <property type="match status" value="1"/>
</dbReference>
<name>A0ABR4F964_9PEZI</name>
<dbReference type="Proteomes" id="UP001600888">
    <property type="component" value="Unassembled WGS sequence"/>
</dbReference>
<dbReference type="EC" id="2.7.1.172" evidence="1"/>
<accession>A0ABR4F964</accession>
<sequence>MRLNIKIKKEGILPGITGDFPVDKTVLEVLPAGSKVLKADNHGNSAYTQTGCMDVELPGGEVKQYFVKLASEKIAPQLCRGEHTTLSLIDGLIPGMVPKPVGWGKYEFTDPDTFYLIEDFHHLDGSIPSPQRVAQRLVQMHSLVSPSAKFGFAVPTHQAIAPHPEGWESSWTVYFTRVLKTAVDTDAAKNGNWPELSKAAEHLLEAVVPILLDPLQRGPSPIKPRLIHGDIWTGNIGTDKETGDIMFVDTGSFYGHNELDLGAWRRPRAENLGQPYLDEYKRIFPPSEPQDGFDDRNRLYSLKFDLNVAACEGQKRFRNAALNNILYLIEKYSKTPIPGLPKYDPSKDYLAGSSSMSAIEQSL</sequence>
<protein>
    <recommendedName>
        <fullName evidence="1">protein-ribulosamine 3-kinase</fullName>
        <ecNumber evidence="1">2.7.1.172</ecNumber>
    </recommendedName>
</protein>
<dbReference type="EMBL" id="JBAWTH010000007">
    <property type="protein sequence ID" value="KAL2291237.1"/>
    <property type="molecule type" value="Genomic_DNA"/>
</dbReference>
<evidence type="ECO:0000313" key="4">
    <source>
        <dbReference type="Proteomes" id="UP001600888"/>
    </source>
</evidence>
<dbReference type="Gene3D" id="3.90.1200.10">
    <property type="match status" value="1"/>
</dbReference>
<dbReference type="InterPro" id="IPR011009">
    <property type="entry name" value="Kinase-like_dom_sf"/>
</dbReference>
<dbReference type="SUPFAM" id="SSF56112">
    <property type="entry name" value="Protein kinase-like (PK-like)"/>
    <property type="match status" value="1"/>
</dbReference>
<comment type="caution">
    <text evidence="3">The sequence shown here is derived from an EMBL/GenBank/DDBJ whole genome shotgun (WGS) entry which is preliminary data.</text>
</comment>
<comment type="catalytic activity">
    <reaction evidence="2">
        <text>N(6)-D-ribulosyl-L-lysyl-[protein] + ATP = N(6)-(3-O-phospho-D-ribulosyl)-L-lysyl-[protein] + ADP + H(+)</text>
        <dbReference type="Rhea" id="RHEA:48432"/>
        <dbReference type="Rhea" id="RHEA-COMP:12103"/>
        <dbReference type="Rhea" id="RHEA-COMP:12104"/>
        <dbReference type="ChEBI" id="CHEBI:15378"/>
        <dbReference type="ChEBI" id="CHEBI:30616"/>
        <dbReference type="ChEBI" id="CHEBI:90418"/>
        <dbReference type="ChEBI" id="CHEBI:90420"/>
        <dbReference type="ChEBI" id="CHEBI:456216"/>
        <dbReference type="EC" id="2.7.1.172"/>
    </reaction>
    <physiologicalReaction direction="left-to-right" evidence="2">
        <dbReference type="Rhea" id="RHEA:48433"/>
    </physiologicalReaction>
</comment>
<keyword evidence="4" id="KW-1185">Reference proteome</keyword>
<evidence type="ECO:0000256" key="2">
    <source>
        <dbReference type="ARBA" id="ARBA00048655"/>
    </source>
</evidence>
<evidence type="ECO:0000313" key="3">
    <source>
        <dbReference type="EMBL" id="KAL2291237.1"/>
    </source>
</evidence>
<gene>
    <name evidence="3" type="ORF">FJTKL_13873</name>
</gene>
<dbReference type="InterPro" id="IPR016477">
    <property type="entry name" value="Fructo-/Ketosamine-3-kinase"/>
</dbReference>
<organism evidence="3 4">
    <name type="scientific">Diaporthe vaccinii</name>
    <dbReference type="NCBI Taxonomy" id="105482"/>
    <lineage>
        <taxon>Eukaryota</taxon>
        <taxon>Fungi</taxon>
        <taxon>Dikarya</taxon>
        <taxon>Ascomycota</taxon>
        <taxon>Pezizomycotina</taxon>
        <taxon>Sordariomycetes</taxon>
        <taxon>Sordariomycetidae</taxon>
        <taxon>Diaporthales</taxon>
        <taxon>Diaporthaceae</taxon>
        <taxon>Diaporthe</taxon>
        <taxon>Diaporthe eres species complex</taxon>
    </lineage>
</organism>
<dbReference type="PANTHER" id="PTHR12149">
    <property type="entry name" value="FRUCTOSAMINE 3 KINASE-RELATED PROTEIN"/>
    <property type="match status" value="1"/>
</dbReference>